<dbReference type="InterPro" id="IPR036388">
    <property type="entry name" value="WH-like_DNA-bd_sf"/>
</dbReference>
<reference evidence="5" key="1">
    <citation type="submission" date="2016-03" db="EMBL/GenBank/DDBJ databases">
        <authorList>
            <person name="Ploux O."/>
        </authorList>
    </citation>
    <scope>NUCLEOTIDE SEQUENCE</scope>
    <source>
        <strain evidence="5">UC10</strain>
    </source>
</reference>
<dbReference type="InterPro" id="IPR011663">
    <property type="entry name" value="UTRA"/>
</dbReference>
<dbReference type="GO" id="GO:0003700">
    <property type="term" value="F:DNA-binding transcription factor activity"/>
    <property type="evidence" value="ECO:0007669"/>
    <property type="project" value="InterPro"/>
</dbReference>
<dbReference type="Gene3D" id="3.40.1410.10">
    <property type="entry name" value="Chorismate lyase-like"/>
    <property type="match status" value="1"/>
</dbReference>
<protein>
    <submittedName>
        <fullName evidence="5">HTH-type transcriptional repressor PhnF</fullName>
    </submittedName>
</protein>
<name>A0A1Y5P748_9MYCO</name>
<dbReference type="PROSITE" id="PS50949">
    <property type="entry name" value="HTH_GNTR"/>
    <property type="match status" value="1"/>
</dbReference>
<dbReference type="AlphaFoldDB" id="A0A1Y5P748"/>
<feature type="domain" description="HTH gntR-type" evidence="4">
    <location>
        <begin position="1"/>
        <end position="66"/>
    </location>
</feature>
<dbReference type="GO" id="GO:0045892">
    <property type="term" value="P:negative regulation of DNA-templated transcription"/>
    <property type="evidence" value="ECO:0007669"/>
    <property type="project" value="TreeGrafter"/>
</dbReference>
<keyword evidence="1" id="KW-0805">Transcription regulation</keyword>
<dbReference type="GO" id="GO:0003677">
    <property type="term" value="F:DNA binding"/>
    <property type="evidence" value="ECO:0007669"/>
    <property type="project" value="UniProtKB-KW"/>
</dbReference>
<evidence type="ECO:0000256" key="3">
    <source>
        <dbReference type="ARBA" id="ARBA00023163"/>
    </source>
</evidence>
<dbReference type="InterPro" id="IPR036390">
    <property type="entry name" value="WH_DNA-bd_sf"/>
</dbReference>
<evidence type="ECO:0000256" key="1">
    <source>
        <dbReference type="ARBA" id="ARBA00023015"/>
    </source>
</evidence>
<dbReference type="SUPFAM" id="SSF64288">
    <property type="entry name" value="Chorismate lyase-like"/>
    <property type="match status" value="1"/>
</dbReference>
<accession>A0A1Y5P748</accession>
<dbReference type="Pfam" id="PF07702">
    <property type="entry name" value="UTRA"/>
    <property type="match status" value="1"/>
</dbReference>
<keyword evidence="3" id="KW-0804">Transcription</keyword>
<dbReference type="PANTHER" id="PTHR44846">
    <property type="entry name" value="MANNOSYL-D-GLYCERATE TRANSPORT/METABOLISM SYSTEM REPRESSOR MNGR-RELATED"/>
    <property type="match status" value="1"/>
</dbReference>
<proteinExistence type="predicted"/>
<evidence type="ECO:0000256" key="2">
    <source>
        <dbReference type="ARBA" id="ARBA00023125"/>
    </source>
</evidence>
<sequence>MSKAHLVRNGLDELLGGLEEGDPVPAERDLAVRFGVARDTVRQALHELLLEGRIQRRGRGTVMAKPKLTQPLSLRSYTEGAERMGRKPGRILVTWEDVEASPDLCAGLDVELGEPVMHLERVLLADNERIGLESTFLQKSRFAGLYDTFDPETSLYAAIRGTGVHFTSAQELIETILPTPREAGLLLTTTGMPMLHLRRRSLDAHGRPIEMVRALYRGDRVAFQTTLVDDV</sequence>
<dbReference type="SUPFAM" id="SSF46785">
    <property type="entry name" value="Winged helix' DNA-binding domain"/>
    <property type="match status" value="1"/>
</dbReference>
<dbReference type="Gene3D" id="1.10.10.10">
    <property type="entry name" value="Winged helix-like DNA-binding domain superfamily/Winged helix DNA-binding domain"/>
    <property type="match status" value="1"/>
</dbReference>
<gene>
    <name evidence="5" type="primary">phnF</name>
    <name evidence="5" type="ORF">MHPYR_160016</name>
</gene>
<dbReference type="PANTHER" id="PTHR44846:SF17">
    <property type="entry name" value="GNTR-FAMILY TRANSCRIPTIONAL REGULATOR"/>
    <property type="match status" value="1"/>
</dbReference>
<dbReference type="InterPro" id="IPR050679">
    <property type="entry name" value="Bact_HTH_transcr_reg"/>
</dbReference>
<dbReference type="PRINTS" id="PR00035">
    <property type="entry name" value="HTHGNTR"/>
</dbReference>
<evidence type="ECO:0000313" key="5">
    <source>
        <dbReference type="EMBL" id="SBS73129.1"/>
    </source>
</evidence>
<dbReference type="InterPro" id="IPR028978">
    <property type="entry name" value="Chorismate_lyase_/UTRA_dom_sf"/>
</dbReference>
<dbReference type="Pfam" id="PF00392">
    <property type="entry name" value="GntR"/>
    <property type="match status" value="1"/>
</dbReference>
<dbReference type="SMART" id="SM00866">
    <property type="entry name" value="UTRA"/>
    <property type="match status" value="1"/>
</dbReference>
<organism evidence="5">
    <name type="scientific">uncultured Mycobacterium sp</name>
    <dbReference type="NCBI Taxonomy" id="171292"/>
    <lineage>
        <taxon>Bacteria</taxon>
        <taxon>Bacillati</taxon>
        <taxon>Actinomycetota</taxon>
        <taxon>Actinomycetes</taxon>
        <taxon>Mycobacteriales</taxon>
        <taxon>Mycobacteriaceae</taxon>
        <taxon>Mycobacterium</taxon>
        <taxon>environmental samples</taxon>
    </lineage>
</organism>
<evidence type="ECO:0000259" key="4">
    <source>
        <dbReference type="PROSITE" id="PS50949"/>
    </source>
</evidence>
<dbReference type="EMBL" id="FLQS01000008">
    <property type="protein sequence ID" value="SBS73129.1"/>
    <property type="molecule type" value="Genomic_DNA"/>
</dbReference>
<keyword evidence="2" id="KW-0238">DNA-binding</keyword>
<dbReference type="InterPro" id="IPR000524">
    <property type="entry name" value="Tscrpt_reg_HTH_GntR"/>
</dbReference>
<dbReference type="SMART" id="SM00345">
    <property type="entry name" value="HTH_GNTR"/>
    <property type="match status" value="1"/>
</dbReference>